<feature type="transmembrane region" description="Helical" evidence="1">
    <location>
        <begin position="9"/>
        <end position="27"/>
    </location>
</feature>
<evidence type="ECO:0000313" key="3">
    <source>
        <dbReference type="Proteomes" id="UP000030008"/>
    </source>
</evidence>
<keyword evidence="1" id="KW-0472">Membrane</keyword>
<dbReference type="EMBL" id="JQIF01000001">
    <property type="protein sequence ID" value="KGJ55052.1"/>
    <property type="molecule type" value="Genomic_DNA"/>
</dbReference>
<organism evidence="2 3">
    <name type="scientific">Clostridium innocuum</name>
    <dbReference type="NCBI Taxonomy" id="1522"/>
    <lineage>
        <taxon>Bacteria</taxon>
        <taxon>Bacillati</taxon>
        <taxon>Bacillota</taxon>
        <taxon>Clostridia</taxon>
        <taxon>Eubacteriales</taxon>
        <taxon>Clostridiaceae</taxon>
        <taxon>Clostridium</taxon>
    </lineage>
</organism>
<keyword evidence="1" id="KW-0812">Transmembrane</keyword>
<protein>
    <submittedName>
        <fullName evidence="2">Uncharacterized protein</fullName>
    </submittedName>
</protein>
<evidence type="ECO:0000256" key="1">
    <source>
        <dbReference type="SAM" id="Phobius"/>
    </source>
</evidence>
<keyword evidence="1" id="KW-1133">Transmembrane helix</keyword>
<accession>A0A099ID04</accession>
<evidence type="ECO:0000313" key="2">
    <source>
        <dbReference type="EMBL" id="KGJ55052.1"/>
    </source>
</evidence>
<gene>
    <name evidence="2" type="ORF">CIAN88_00300</name>
</gene>
<dbReference type="Proteomes" id="UP000030008">
    <property type="component" value="Unassembled WGS sequence"/>
</dbReference>
<proteinExistence type="predicted"/>
<reference evidence="2 3" key="1">
    <citation type="submission" date="2014-08" db="EMBL/GenBank/DDBJ databases">
        <title>Clostridium innocuum, an unnegligible vancomycin-resistant pathogen causing extra-intestinal infections.</title>
        <authorList>
            <person name="Feng Y."/>
            <person name="Chiu C.-H."/>
        </authorList>
    </citation>
    <scope>NUCLEOTIDE SEQUENCE [LARGE SCALE GENOMIC DNA]</scope>
    <source>
        <strain evidence="2 3">AN88</strain>
    </source>
</reference>
<sequence length="104" mass="12096">MMKHKKKMLGLQLIMFMGILVMLYYGFSTADSGLSREDAQRAKEAIQKAALECYSIEGAYPQSLEYLKQHYGLYIQEDAYRIRYHYIGANIMPDTDVYPRSEQP</sequence>
<comment type="caution">
    <text evidence="2">The sequence shown here is derived from an EMBL/GenBank/DDBJ whole genome shotgun (WGS) entry which is preliminary data.</text>
</comment>
<dbReference type="AlphaFoldDB" id="A0A099ID04"/>
<name>A0A099ID04_CLOIN</name>